<dbReference type="GO" id="GO:0006508">
    <property type="term" value="P:proteolysis"/>
    <property type="evidence" value="ECO:0007669"/>
    <property type="project" value="UniProtKB-KW"/>
</dbReference>
<dbReference type="EMBL" id="GG662712">
    <property type="protein sequence ID" value="EWS74602.1"/>
    <property type="molecule type" value="Genomic_DNA"/>
</dbReference>
<keyword evidence="9" id="KW-0378">Hydrolase</keyword>
<sequence>MKVKKIFNPQKTISEIIKQVRASPQQEQKAILSYQLEEIKKELKASDPKTLQIALQKLFFLKMEGVDLRQLDFLIVNCLSCSSFGPKKMACLQVPVCIDPSSQSLFMATNLFKKEIMKSNHVEVSCILSCVTNIVTADMGPILIEDSIKILKSNKPILRKKAMALVAKIFQVCPQTIQGNLENILDSIILKEDNPTVLACFTSIVNSVLNVQPKLFPLFIKPLYELINKQKSNWFLIKMVKTFHKMIRLEPRLVKKLQEIYSNLLTTTNSKALEYELLNSVIEFFKEDASLYDLACEKVKIFIEHDDANLQSLGFNLLNKMISTNQVMINEYKSFLMETLDGTSDAYTKLQILDIFQNFMNKQIYEDFIEIVLKQIVIKQQNKSKRTESAQFMRLQRRSISCIIACTKANDYEYVSDYDWLIETVVSCLSKNVLSAENALEIQNMIYDIMVRIDGLSKTIFSLSYQVISELSHLMLNQSDETFNYFRIKTIEANDQKISNSPITAQEIIFQTFMFIVGEYSQLMKDSNEVMKLLNLLNNVQLLQVFEQSSYEIQTALLKCLVKYSQKIQNLEKNEEFQQILLKSIEILIKLQQIKGINFELDISQNLLLRIVNPQNESLNNLVQQIPSQIEKNIIESISNLNSILIDFEPIHPDAQKYIAPLVDLNEPVQKNQEEIDKISQKCKEFLSVQGRIKEQQEQSKEKLQESKEEEKLNQNGENKSDENNPENGKTLKNNEKQIDANPETTELTENQVQKQEPQQAKYTVKKFQMPSIANGGQQYNALQEENDADNS</sequence>
<dbReference type="InterPro" id="IPR017105">
    <property type="entry name" value="AP3_complex_dsu"/>
</dbReference>
<keyword evidence="3" id="KW-0813">Transport</keyword>
<dbReference type="GO" id="GO:0030123">
    <property type="term" value="C:AP-3 adaptor complex"/>
    <property type="evidence" value="ECO:0007669"/>
    <property type="project" value="InterPro"/>
</dbReference>
<keyword evidence="10" id="KW-1185">Reference proteome</keyword>
<dbReference type="GeneID" id="24436974"/>
<feature type="compositionally biased region" description="Polar residues" evidence="7">
    <location>
        <begin position="743"/>
        <end position="762"/>
    </location>
</feature>
<comment type="subcellular location">
    <subcellularLocation>
        <location evidence="1">Endomembrane system</location>
    </subcellularLocation>
</comment>
<evidence type="ECO:0000256" key="5">
    <source>
        <dbReference type="ARBA" id="ARBA00022927"/>
    </source>
</evidence>
<dbReference type="InterPro" id="IPR016024">
    <property type="entry name" value="ARM-type_fold"/>
</dbReference>
<comment type="similarity">
    <text evidence="2">Belongs to the adaptor complexes large subunit family.</text>
</comment>
<protein>
    <submittedName>
        <fullName evidence="9">Eukaryotic aspartyl protease family protein</fullName>
    </submittedName>
</protein>
<dbReference type="PANTHER" id="PTHR22781:SF12">
    <property type="entry name" value="AP-3 COMPLEX SUBUNIT DELTA-1"/>
    <property type="match status" value="1"/>
</dbReference>
<dbReference type="GO" id="GO:0010008">
    <property type="term" value="C:endosome membrane"/>
    <property type="evidence" value="ECO:0007669"/>
    <property type="project" value="TreeGrafter"/>
</dbReference>
<evidence type="ECO:0000256" key="4">
    <source>
        <dbReference type="ARBA" id="ARBA00022737"/>
    </source>
</evidence>
<keyword evidence="5" id="KW-0653">Protein transport</keyword>
<keyword evidence="4" id="KW-0677">Repeat</keyword>
<organism evidence="9 10">
    <name type="scientific">Tetrahymena thermophila (strain SB210)</name>
    <dbReference type="NCBI Taxonomy" id="312017"/>
    <lineage>
        <taxon>Eukaryota</taxon>
        <taxon>Sar</taxon>
        <taxon>Alveolata</taxon>
        <taxon>Ciliophora</taxon>
        <taxon>Intramacronucleata</taxon>
        <taxon>Oligohymenophorea</taxon>
        <taxon>Hymenostomatida</taxon>
        <taxon>Tetrahymenina</taxon>
        <taxon>Tetrahymenidae</taxon>
        <taxon>Tetrahymena</taxon>
    </lineage>
</organism>
<reference evidence="10" key="1">
    <citation type="journal article" date="2006" name="PLoS Biol.">
        <title>Macronuclear genome sequence of the ciliate Tetrahymena thermophila, a model eukaryote.</title>
        <authorList>
            <person name="Eisen J.A."/>
            <person name="Coyne R.S."/>
            <person name="Wu M."/>
            <person name="Wu D."/>
            <person name="Thiagarajan M."/>
            <person name="Wortman J.R."/>
            <person name="Badger J.H."/>
            <person name="Ren Q."/>
            <person name="Amedeo P."/>
            <person name="Jones K.M."/>
            <person name="Tallon L.J."/>
            <person name="Delcher A.L."/>
            <person name="Salzberg S.L."/>
            <person name="Silva J.C."/>
            <person name="Haas B.J."/>
            <person name="Majoros W.H."/>
            <person name="Farzad M."/>
            <person name="Carlton J.M."/>
            <person name="Smith R.K. Jr."/>
            <person name="Garg J."/>
            <person name="Pearlman R.E."/>
            <person name="Karrer K.M."/>
            <person name="Sun L."/>
            <person name="Manning G."/>
            <person name="Elde N.C."/>
            <person name="Turkewitz A.P."/>
            <person name="Asai D.J."/>
            <person name="Wilkes D.E."/>
            <person name="Wang Y."/>
            <person name="Cai H."/>
            <person name="Collins K."/>
            <person name="Stewart B.A."/>
            <person name="Lee S.R."/>
            <person name="Wilamowska K."/>
            <person name="Weinberg Z."/>
            <person name="Ruzzo W.L."/>
            <person name="Wloga D."/>
            <person name="Gaertig J."/>
            <person name="Frankel J."/>
            <person name="Tsao C.-C."/>
            <person name="Gorovsky M.A."/>
            <person name="Keeling P.J."/>
            <person name="Waller R.F."/>
            <person name="Patron N.J."/>
            <person name="Cherry J.M."/>
            <person name="Stover N.A."/>
            <person name="Krieger C.J."/>
            <person name="del Toro C."/>
            <person name="Ryder H.F."/>
            <person name="Williamson S.C."/>
            <person name="Barbeau R.A."/>
            <person name="Hamilton E.P."/>
            <person name="Orias E."/>
        </authorList>
    </citation>
    <scope>NUCLEOTIDE SEQUENCE [LARGE SCALE GENOMIC DNA]</scope>
    <source>
        <strain evidence="10">SB210</strain>
    </source>
</reference>
<evidence type="ECO:0000256" key="7">
    <source>
        <dbReference type="SAM" id="MobiDB-lite"/>
    </source>
</evidence>
<dbReference type="OrthoDB" id="10264595at2759"/>
<evidence type="ECO:0000259" key="8">
    <source>
        <dbReference type="Pfam" id="PF01602"/>
    </source>
</evidence>
<dbReference type="InParanoid" id="W7XB96"/>
<feature type="compositionally biased region" description="Basic and acidic residues" evidence="7">
    <location>
        <begin position="694"/>
        <end position="723"/>
    </location>
</feature>
<feature type="domain" description="Clathrin/coatomer adaptor adaptin-like N-terminal" evidence="8">
    <location>
        <begin position="33"/>
        <end position="583"/>
    </location>
</feature>
<keyword evidence="9" id="KW-0645">Protease</keyword>
<keyword evidence="6" id="KW-0472">Membrane</keyword>
<gene>
    <name evidence="9" type="ORF">TTHERM_000046378</name>
</gene>
<dbReference type="InterPro" id="IPR011989">
    <property type="entry name" value="ARM-like"/>
</dbReference>
<accession>W7XB96</accession>
<dbReference type="STRING" id="312017.W7XB96"/>
<evidence type="ECO:0000256" key="6">
    <source>
        <dbReference type="ARBA" id="ARBA00023136"/>
    </source>
</evidence>
<dbReference type="SUPFAM" id="SSF48371">
    <property type="entry name" value="ARM repeat"/>
    <property type="match status" value="1"/>
</dbReference>
<dbReference type="Gene3D" id="1.25.10.10">
    <property type="entry name" value="Leucine-rich Repeat Variant"/>
    <property type="match status" value="1"/>
</dbReference>
<evidence type="ECO:0000256" key="3">
    <source>
        <dbReference type="ARBA" id="ARBA00022448"/>
    </source>
</evidence>
<dbReference type="KEGG" id="tet:TTHERM_000046378"/>
<name>W7XB96_TETTS</name>
<dbReference type="GO" id="GO:0008233">
    <property type="term" value="F:peptidase activity"/>
    <property type="evidence" value="ECO:0007669"/>
    <property type="project" value="UniProtKB-KW"/>
</dbReference>
<evidence type="ECO:0000256" key="1">
    <source>
        <dbReference type="ARBA" id="ARBA00004308"/>
    </source>
</evidence>
<dbReference type="GO" id="GO:0006623">
    <property type="term" value="P:protein targeting to vacuole"/>
    <property type="evidence" value="ECO:0007669"/>
    <property type="project" value="TreeGrafter"/>
</dbReference>
<dbReference type="Pfam" id="PF01602">
    <property type="entry name" value="Adaptin_N"/>
    <property type="match status" value="1"/>
</dbReference>
<dbReference type="PANTHER" id="PTHR22781">
    <property type="entry name" value="DELTA ADAPTIN-RELATED"/>
    <property type="match status" value="1"/>
</dbReference>
<dbReference type="AlphaFoldDB" id="W7XB96"/>
<evidence type="ECO:0000313" key="9">
    <source>
        <dbReference type="EMBL" id="EWS74602.1"/>
    </source>
</evidence>
<dbReference type="GO" id="GO:0006896">
    <property type="term" value="P:Golgi to vacuole transport"/>
    <property type="evidence" value="ECO:0007669"/>
    <property type="project" value="TreeGrafter"/>
</dbReference>
<evidence type="ECO:0000313" key="10">
    <source>
        <dbReference type="Proteomes" id="UP000009168"/>
    </source>
</evidence>
<dbReference type="InterPro" id="IPR002553">
    <property type="entry name" value="Clathrin/coatomer_adapt-like_N"/>
</dbReference>
<feature type="region of interest" description="Disordered" evidence="7">
    <location>
        <begin position="694"/>
        <end position="771"/>
    </location>
</feature>
<dbReference type="RefSeq" id="XP_012652824.1">
    <property type="nucleotide sequence ID" value="XM_012797370.1"/>
</dbReference>
<dbReference type="Proteomes" id="UP000009168">
    <property type="component" value="Unassembled WGS sequence"/>
</dbReference>
<evidence type="ECO:0000256" key="2">
    <source>
        <dbReference type="ARBA" id="ARBA00006613"/>
    </source>
</evidence>
<proteinExistence type="inferred from homology"/>